<dbReference type="AlphaFoldDB" id="F6TSJ8"/>
<feature type="compositionally biased region" description="Low complexity" evidence="3">
    <location>
        <begin position="427"/>
        <end position="445"/>
    </location>
</feature>
<accession>F6TSJ8</accession>
<feature type="compositionally biased region" description="Polar residues" evidence="3">
    <location>
        <begin position="162"/>
        <end position="177"/>
    </location>
</feature>
<dbReference type="PANTHER" id="PTHR23035:SF1">
    <property type="entry name" value="CILIA- AND FLAGELLA-ASSOCIATED PROTEIN 97"/>
    <property type="match status" value="1"/>
</dbReference>
<dbReference type="Pfam" id="PF13879">
    <property type="entry name" value="Hmw_CFAP97"/>
    <property type="match status" value="1"/>
</dbReference>
<gene>
    <name evidence="4" type="primary">cfap97</name>
</gene>
<evidence type="ECO:0000256" key="2">
    <source>
        <dbReference type="ARBA" id="ARBA00021424"/>
    </source>
</evidence>
<evidence type="ECO:0000313" key="4">
    <source>
        <dbReference type="Ensembl" id="ENSXETP00000006939"/>
    </source>
</evidence>
<dbReference type="InParanoid" id="F6TSJ8"/>
<dbReference type="Bgee" id="ENSXETG00000034114">
    <property type="expression patterns" value="Expressed in egg cell and 14 other cell types or tissues"/>
</dbReference>
<feature type="compositionally biased region" description="Acidic residues" evidence="3">
    <location>
        <begin position="124"/>
        <end position="135"/>
    </location>
</feature>
<dbReference type="GeneTree" id="ENSGT00390000010356"/>
<reference evidence="4" key="2">
    <citation type="submission" date="2011-07" db="UniProtKB">
        <authorList>
            <consortium name="Ensembl"/>
        </authorList>
    </citation>
    <scope>IDENTIFICATION</scope>
</reference>
<dbReference type="FunCoup" id="F6TSJ8">
    <property type="interactions" value="2430"/>
</dbReference>
<feature type="region of interest" description="Disordered" evidence="3">
    <location>
        <begin position="342"/>
        <end position="361"/>
    </location>
</feature>
<comment type="similarity">
    <text evidence="1">Belongs to the CFAP97 family.</text>
</comment>
<evidence type="ECO:0000256" key="1">
    <source>
        <dbReference type="ARBA" id="ARBA00008315"/>
    </source>
</evidence>
<feature type="region of interest" description="Disordered" evidence="3">
    <location>
        <begin position="418"/>
        <end position="473"/>
    </location>
</feature>
<feature type="compositionally biased region" description="Basic and acidic residues" evidence="3">
    <location>
        <begin position="198"/>
        <end position="216"/>
    </location>
</feature>
<dbReference type="HOGENOM" id="CLU_040301_1_0_1"/>
<sequence>MDRYGNLSDDGEVDHSFFDSDVDESANKVGVASVGSNKQENINTNVNKDVNKISFENKQNVMSGEKGRNHVYEEKIAKPSSPSTAAVAPRPDSALKSGRTSAQSLRIEATIPTGIPQIRREFEDNYYPDEEDSSEDECHNSRPKTAKQTNIGKKSTGKSNRDFVSTISSSDTEYSDTGSDDGASKSSYQSSKGSLMRSPERKPSRSSMRELRHYAEESEDTVTDVTPLSTPDISPIQSFDLAATSEVLKSTFKRQENISQEIYDPDNDLRINQKAVQDAVDLNQLLKVPLFYVAFMHLDKKEPSSVQDENPVMHNKKNFSFSNDEVRQIERENQRLLKELTRQAAKPRSKSLTPKKPMSAPTRLYHSAINRQKEQQRIERENMALLKRLESVKPTVGMTRTEQLMDYQRQAGYLSATALSPRPGKASVSRLSPSVSSGGFSRMSSATNRSERTGSSGALLRPTRSGNVRAAWQ</sequence>
<dbReference type="InterPro" id="IPR038791">
    <property type="entry name" value="Cfap97/Hemingway"/>
</dbReference>
<evidence type="ECO:0000256" key="3">
    <source>
        <dbReference type="SAM" id="MobiDB-lite"/>
    </source>
</evidence>
<dbReference type="PANTHER" id="PTHR23035">
    <property type="entry name" value="CILIA- AND FLAGELLA-ASSOCIATED PROTEIN 97-RELATED"/>
    <property type="match status" value="1"/>
</dbReference>
<dbReference type="InterPro" id="IPR029488">
    <property type="entry name" value="Hmw/CFAP97"/>
</dbReference>
<organism evidence="4">
    <name type="scientific">Xenopus tropicalis</name>
    <name type="common">Western clawed frog</name>
    <name type="synonym">Silurana tropicalis</name>
    <dbReference type="NCBI Taxonomy" id="8364"/>
    <lineage>
        <taxon>Eukaryota</taxon>
        <taxon>Metazoa</taxon>
        <taxon>Chordata</taxon>
        <taxon>Craniata</taxon>
        <taxon>Vertebrata</taxon>
        <taxon>Euteleostomi</taxon>
        <taxon>Amphibia</taxon>
        <taxon>Batrachia</taxon>
        <taxon>Anura</taxon>
        <taxon>Pipoidea</taxon>
        <taxon>Pipidae</taxon>
        <taxon>Xenopodinae</taxon>
        <taxon>Xenopus</taxon>
        <taxon>Silurana</taxon>
    </lineage>
</organism>
<reference evidence="4" key="1">
    <citation type="journal article" date="2010" name="Science">
        <title>The genome of the Western clawed frog Xenopus tropicalis.</title>
        <authorList>
            <person name="Hellsten U."/>
            <person name="Harland R.M."/>
            <person name="Gilchrist M.J."/>
            <person name="Hendrix D."/>
            <person name="Jurka J."/>
            <person name="Kapitonov V."/>
            <person name="Ovcharenko I."/>
            <person name="Putnam N.H."/>
            <person name="Shu S."/>
            <person name="Taher L."/>
            <person name="Blitz I.L."/>
            <person name="Blumberg B."/>
            <person name="Dichmann D.S."/>
            <person name="Dubchak I."/>
            <person name="Amaya E."/>
            <person name="Detter J.C."/>
            <person name="Fletcher R."/>
            <person name="Gerhard D.S."/>
            <person name="Goodstein D."/>
            <person name="Graves T."/>
            <person name="Grigoriev I.V."/>
            <person name="Grimwood J."/>
            <person name="Kawashima T."/>
            <person name="Lindquist E."/>
            <person name="Lucas S.M."/>
            <person name="Mead P.E."/>
            <person name="Mitros T."/>
            <person name="Ogino H."/>
            <person name="Ohta Y."/>
            <person name="Poliakov A.V."/>
            <person name="Pollet N."/>
            <person name="Robert J."/>
            <person name="Salamov A."/>
            <person name="Sater A.K."/>
            <person name="Schmutz J."/>
            <person name="Terry A."/>
            <person name="Vize P.D."/>
            <person name="Warren W.C."/>
            <person name="Wells D."/>
            <person name="Wills A."/>
            <person name="Wilson R.K."/>
            <person name="Zimmerman L.B."/>
            <person name="Zorn A.M."/>
            <person name="Grainger R."/>
            <person name="Grammer T."/>
            <person name="Khokha M.K."/>
            <person name="Richardson P.M."/>
            <person name="Rokhsar D.S."/>
        </authorList>
    </citation>
    <scope>NUCLEOTIDE SEQUENCE [LARGE SCALE GENOMIC DNA]</scope>
    <source>
        <strain evidence="4">Nigerian</strain>
    </source>
</reference>
<name>F6TSJ8_XENTR</name>
<protein>
    <recommendedName>
        <fullName evidence="2">Cilia- and flagella-associated protein 97</fullName>
    </recommendedName>
</protein>
<feature type="compositionally biased region" description="Low complexity" evidence="3">
    <location>
        <begin position="180"/>
        <end position="194"/>
    </location>
</feature>
<feature type="region of interest" description="Disordered" evidence="3">
    <location>
        <begin position="76"/>
        <end position="228"/>
    </location>
</feature>
<proteinExistence type="inferred from homology"/>
<dbReference type="Ensembl" id="ENSXETT00000006939">
    <property type="protein sequence ID" value="ENSXETP00000006939"/>
    <property type="gene ID" value="ENSXETG00000034114"/>
</dbReference>
<feature type="region of interest" description="Disordered" evidence="3">
    <location>
        <begin position="1"/>
        <end position="20"/>
    </location>
</feature>